<name>A0A915ISQ1_ROMCU</name>
<keyword evidence="1" id="KW-1185">Reference proteome</keyword>
<dbReference type="Proteomes" id="UP000887565">
    <property type="component" value="Unplaced"/>
</dbReference>
<protein>
    <submittedName>
        <fullName evidence="2">Uncharacterized protein</fullName>
    </submittedName>
</protein>
<proteinExistence type="predicted"/>
<accession>A0A915ISQ1</accession>
<evidence type="ECO:0000313" key="2">
    <source>
        <dbReference type="WBParaSite" id="nRc.2.0.1.t17062-RA"/>
    </source>
</evidence>
<reference evidence="2" key="1">
    <citation type="submission" date="2022-11" db="UniProtKB">
        <authorList>
            <consortium name="WormBaseParasite"/>
        </authorList>
    </citation>
    <scope>IDENTIFICATION</scope>
</reference>
<evidence type="ECO:0000313" key="1">
    <source>
        <dbReference type="Proteomes" id="UP000887565"/>
    </source>
</evidence>
<sequence length="59" mass="6678">MVILIQMSSSEQMLAYNAVWTQDVNGTAHFFETAEKVWTMVFHEVIPTSQLAGNETEKS</sequence>
<dbReference type="WBParaSite" id="nRc.2.0.1.t17062-RA">
    <property type="protein sequence ID" value="nRc.2.0.1.t17062-RA"/>
    <property type="gene ID" value="nRc.2.0.1.g17062"/>
</dbReference>
<organism evidence="1 2">
    <name type="scientific">Romanomermis culicivorax</name>
    <name type="common">Nematode worm</name>
    <dbReference type="NCBI Taxonomy" id="13658"/>
    <lineage>
        <taxon>Eukaryota</taxon>
        <taxon>Metazoa</taxon>
        <taxon>Ecdysozoa</taxon>
        <taxon>Nematoda</taxon>
        <taxon>Enoplea</taxon>
        <taxon>Dorylaimia</taxon>
        <taxon>Mermithida</taxon>
        <taxon>Mermithoidea</taxon>
        <taxon>Mermithidae</taxon>
        <taxon>Romanomermis</taxon>
    </lineage>
</organism>
<dbReference type="AlphaFoldDB" id="A0A915ISQ1"/>